<dbReference type="AlphaFoldDB" id="A0AAV1XE11"/>
<protein>
    <submittedName>
        <fullName evidence="1">Uncharacterized protein</fullName>
    </submittedName>
</protein>
<comment type="caution">
    <text evidence="1">The sequence shown here is derived from an EMBL/GenBank/DDBJ whole genome shotgun (WGS) entry which is preliminary data.</text>
</comment>
<accession>A0AAV1XE11</accession>
<name>A0AAV1XE11_LUPLU</name>
<evidence type="ECO:0000313" key="2">
    <source>
        <dbReference type="Proteomes" id="UP001497480"/>
    </source>
</evidence>
<dbReference type="EMBL" id="CAXHTB010000014">
    <property type="protein sequence ID" value="CAL0319836.1"/>
    <property type="molecule type" value="Genomic_DNA"/>
</dbReference>
<proteinExistence type="predicted"/>
<keyword evidence="2" id="KW-1185">Reference proteome</keyword>
<evidence type="ECO:0000313" key="1">
    <source>
        <dbReference type="EMBL" id="CAL0319836.1"/>
    </source>
</evidence>
<reference evidence="1 2" key="1">
    <citation type="submission" date="2024-03" db="EMBL/GenBank/DDBJ databases">
        <authorList>
            <person name="Martinez-Hernandez J."/>
        </authorList>
    </citation>
    <scope>NUCLEOTIDE SEQUENCE [LARGE SCALE GENOMIC DNA]</scope>
</reference>
<gene>
    <name evidence="1" type="ORF">LLUT_LOCUS20896</name>
</gene>
<dbReference type="Proteomes" id="UP001497480">
    <property type="component" value="Unassembled WGS sequence"/>
</dbReference>
<organism evidence="1 2">
    <name type="scientific">Lupinus luteus</name>
    <name type="common">European yellow lupine</name>
    <dbReference type="NCBI Taxonomy" id="3873"/>
    <lineage>
        <taxon>Eukaryota</taxon>
        <taxon>Viridiplantae</taxon>
        <taxon>Streptophyta</taxon>
        <taxon>Embryophyta</taxon>
        <taxon>Tracheophyta</taxon>
        <taxon>Spermatophyta</taxon>
        <taxon>Magnoliopsida</taxon>
        <taxon>eudicotyledons</taxon>
        <taxon>Gunneridae</taxon>
        <taxon>Pentapetalae</taxon>
        <taxon>rosids</taxon>
        <taxon>fabids</taxon>
        <taxon>Fabales</taxon>
        <taxon>Fabaceae</taxon>
        <taxon>Papilionoideae</taxon>
        <taxon>50 kb inversion clade</taxon>
        <taxon>genistoids sensu lato</taxon>
        <taxon>core genistoids</taxon>
        <taxon>Genisteae</taxon>
        <taxon>Lupinus</taxon>
    </lineage>
</organism>
<sequence>METIVGYSPDKSQNMVLRALENHIESPDLDIGVVTQQELGESHYSSKGHCCLVRVRTQAVDATRNLKLLKINISISLSMKYLAASVSVQIDFHLMYTR</sequence>